<comment type="caution">
    <text evidence="2">The sequence shown here is derived from an EMBL/GenBank/DDBJ whole genome shotgun (WGS) entry which is preliminary data.</text>
</comment>
<gene>
    <name evidence="2" type="ORF">SK854_15685</name>
</gene>
<keyword evidence="1" id="KW-0472">Membrane</keyword>
<evidence type="ECO:0000313" key="2">
    <source>
        <dbReference type="EMBL" id="MDX8143567.1"/>
    </source>
</evidence>
<name>A0ABU4UWM6_9PSEU</name>
<reference evidence="2 3" key="2">
    <citation type="submission" date="2023-11" db="EMBL/GenBank/DDBJ databases">
        <authorList>
            <person name="Lara A.C."/>
            <person name="Chronakova A."/>
        </authorList>
    </citation>
    <scope>NUCLEOTIDE SEQUENCE [LARGE SCALE GENOMIC DNA]</scope>
    <source>
        <strain evidence="2 3">BCCO 10_0061</strain>
    </source>
</reference>
<dbReference type="EMBL" id="JAXAVU010000008">
    <property type="protein sequence ID" value="MDX8143567.1"/>
    <property type="molecule type" value="Genomic_DNA"/>
</dbReference>
<proteinExistence type="predicted"/>
<evidence type="ECO:0000256" key="1">
    <source>
        <dbReference type="SAM" id="Phobius"/>
    </source>
</evidence>
<accession>A0ABU4UWM6</accession>
<keyword evidence="1" id="KW-0812">Transmembrane</keyword>
<protein>
    <submittedName>
        <fullName evidence="2">Uncharacterized protein</fullName>
    </submittedName>
</protein>
<organism evidence="2 3">
    <name type="scientific">Lentzea sokolovensis</name>
    <dbReference type="NCBI Taxonomy" id="3095429"/>
    <lineage>
        <taxon>Bacteria</taxon>
        <taxon>Bacillati</taxon>
        <taxon>Actinomycetota</taxon>
        <taxon>Actinomycetes</taxon>
        <taxon>Pseudonocardiales</taxon>
        <taxon>Pseudonocardiaceae</taxon>
        <taxon>Lentzea</taxon>
    </lineage>
</organism>
<evidence type="ECO:0000313" key="3">
    <source>
        <dbReference type="Proteomes" id="UP001285352"/>
    </source>
</evidence>
<sequence length="170" mass="17945">MMIDEPPAPRKSLGTRVLTYGLTLVAAAVAIYGMTEFLAPITAPGTGECANVTGYSNEPDLDTVSCTSSSANYVVTESVAKSKSCANAYADMITRRAQDPAVRICLVPLWEEGACYPAASSHMELTPVECGADSFKVTKIGRDGPGPSCAAGEQRYSYPEVKLTYCAADQ</sequence>
<keyword evidence="1" id="KW-1133">Transmembrane helix</keyword>
<reference evidence="2 3" key="1">
    <citation type="submission" date="2023-11" db="EMBL/GenBank/DDBJ databases">
        <title>Lentzea sokolovensis, sp. nov., Lentzea kristufkii, sp. nov., and Lentzea miocenensis, sp. nov., rare actinobacteria from Sokolov Coal Basin, Miocene lacustrine sediment, Czech Republic.</title>
        <authorList>
            <person name="Lara A."/>
            <person name="Kotroba L."/>
            <person name="Nouioui I."/>
            <person name="Neumann-Schaal M."/>
            <person name="Mast Y."/>
            <person name="Chronakova A."/>
        </authorList>
    </citation>
    <scope>NUCLEOTIDE SEQUENCE [LARGE SCALE GENOMIC DNA]</scope>
    <source>
        <strain evidence="2 3">BCCO 10_0061</strain>
    </source>
</reference>
<keyword evidence="3" id="KW-1185">Reference proteome</keyword>
<dbReference type="Proteomes" id="UP001285352">
    <property type="component" value="Unassembled WGS sequence"/>
</dbReference>
<feature type="transmembrane region" description="Helical" evidence="1">
    <location>
        <begin position="17"/>
        <end position="34"/>
    </location>
</feature>
<dbReference type="RefSeq" id="WP_319975828.1">
    <property type="nucleotide sequence ID" value="NZ_JAXAVU010000008.1"/>
</dbReference>